<keyword evidence="2" id="KW-1185">Reference proteome</keyword>
<dbReference type="Proteomes" id="UP000772618">
    <property type="component" value="Unassembled WGS sequence"/>
</dbReference>
<accession>A0ABS5VKL1</accession>
<comment type="caution">
    <text evidence="1">The sequence shown here is derived from an EMBL/GenBank/DDBJ whole genome shotgun (WGS) entry which is preliminary data.</text>
</comment>
<evidence type="ECO:0000313" key="1">
    <source>
        <dbReference type="EMBL" id="MBT1701982.1"/>
    </source>
</evidence>
<evidence type="ECO:0000313" key="2">
    <source>
        <dbReference type="Proteomes" id="UP000772618"/>
    </source>
</evidence>
<organism evidence="1 2">
    <name type="scientific">Chryseosolibacter indicus</name>
    <dbReference type="NCBI Taxonomy" id="2782351"/>
    <lineage>
        <taxon>Bacteria</taxon>
        <taxon>Pseudomonadati</taxon>
        <taxon>Bacteroidota</taxon>
        <taxon>Cytophagia</taxon>
        <taxon>Cytophagales</taxon>
        <taxon>Chryseotaleaceae</taxon>
        <taxon>Chryseosolibacter</taxon>
    </lineage>
</organism>
<protein>
    <submittedName>
        <fullName evidence="1">Uncharacterized protein</fullName>
    </submittedName>
</protein>
<proteinExistence type="predicted"/>
<sequence length="72" mass="8384">MSQAFVREMDDQWLSDVAPTVQALIRFLTMENNGIGVYEKKTYTTSDGKEIHEMSNGLGYYKNAQNQWEIYK</sequence>
<reference evidence="1 2" key="1">
    <citation type="submission" date="2021-05" db="EMBL/GenBank/DDBJ databases">
        <title>A Polyphasic approach of four new species of the genus Ohtaekwangia: Ohtaekwangia histidinii sp. nov., Ohtaekwangia cretensis sp. nov., Ohtaekwangia indiensis sp. nov., Ohtaekwangia reichenbachii sp. nov. from diverse environment.</title>
        <authorList>
            <person name="Octaviana S."/>
        </authorList>
    </citation>
    <scope>NUCLEOTIDE SEQUENCE [LARGE SCALE GENOMIC DNA]</scope>
    <source>
        <strain evidence="1 2">PWU20</strain>
    </source>
</reference>
<name>A0ABS5VKL1_9BACT</name>
<dbReference type="RefSeq" id="WP_254151677.1">
    <property type="nucleotide sequence ID" value="NZ_JAHESD010000003.1"/>
</dbReference>
<dbReference type="EMBL" id="JAHESD010000003">
    <property type="protein sequence ID" value="MBT1701982.1"/>
    <property type="molecule type" value="Genomic_DNA"/>
</dbReference>
<gene>
    <name evidence="1" type="ORF">KK060_01750</name>
</gene>